<gene>
    <name evidence="2" type="ORF">JF544_11605</name>
</gene>
<dbReference type="PANTHER" id="PTHR42879:SF2">
    <property type="entry name" value="3-OXOACYL-[ACYL-CARRIER-PROTEIN] REDUCTASE FABG"/>
    <property type="match status" value="1"/>
</dbReference>
<reference evidence="2 3" key="1">
    <citation type="submission" date="2020-12" db="EMBL/GenBank/DDBJ databases">
        <title>Oil enriched cultivation method for isolating marine PHA-producing bacteria.</title>
        <authorList>
            <person name="Zheng W."/>
            <person name="Yu S."/>
            <person name="Huang Y."/>
        </authorList>
    </citation>
    <scope>NUCLEOTIDE SEQUENCE [LARGE SCALE GENOMIC DNA]</scope>
    <source>
        <strain evidence="2 3">SY-2-6</strain>
    </source>
</reference>
<proteinExistence type="inferred from homology"/>
<comment type="caution">
    <text evidence="2">The sequence shown here is derived from an EMBL/GenBank/DDBJ whole genome shotgun (WGS) entry which is preliminary data.</text>
</comment>
<dbReference type="InterPro" id="IPR020904">
    <property type="entry name" value="Sc_DH/Rdtase_CS"/>
</dbReference>
<name>A0ABS3DX53_9BACI</name>
<dbReference type="NCBIfam" id="TIGR01963">
    <property type="entry name" value="PHB_DH"/>
    <property type="match status" value="1"/>
</dbReference>
<dbReference type="Proteomes" id="UP000663970">
    <property type="component" value="Unassembled WGS sequence"/>
</dbReference>
<dbReference type="NCBIfam" id="NF009093">
    <property type="entry name" value="PRK12429.1"/>
    <property type="match status" value="1"/>
</dbReference>
<dbReference type="PANTHER" id="PTHR42879">
    <property type="entry name" value="3-OXOACYL-(ACYL-CARRIER-PROTEIN) REDUCTASE"/>
    <property type="match status" value="1"/>
</dbReference>
<dbReference type="Pfam" id="PF13561">
    <property type="entry name" value="adh_short_C2"/>
    <property type="match status" value="1"/>
</dbReference>
<dbReference type="Gene3D" id="3.40.50.720">
    <property type="entry name" value="NAD(P)-binding Rossmann-like Domain"/>
    <property type="match status" value="1"/>
</dbReference>
<dbReference type="SUPFAM" id="SSF51735">
    <property type="entry name" value="NAD(P)-binding Rossmann-fold domains"/>
    <property type="match status" value="1"/>
</dbReference>
<dbReference type="PROSITE" id="PS00061">
    <property type="entry name" value="ADH_SHORT"/>
    <property type="match status" value="1"/>
</dbReference>
<dbReference type="RefSeq" id="WP_206934353.1">
    <property type="nucleotide sequence ID" value="NZ_JAEKJY010000003.1"/>
</dbReference>
<evidence type="ECO:0000313" key="3">
    <source>
        <dbReference type="Proteomes" id="UP000663970"/>
    </source>
</evidence>
<dbReference type="NCBIfam" id="NF005559">
    <property type="entry name" value="PRK07231.1"/>
    <property type="match status" value="1"/>
</dbReference>
<organism evidence="2 3">
    <name type="scientific">Halobacillus kuroshimensis</name>
    <dbReference type="NCBI Taxonomy" id="302481"/>
    <lineage>
        <taxon>Bacteria</taxon>
        <taxon>Bacillati</taxon>
        <taxon>Bacillota</taxon>
        <taxon>Bacilli</taxon>
        <taxon>Bacillales</taxon>
        <taxon>Bacillaceae</taxon>
        <taxon>Halobacillus</taxon>
    </lineage>
</organism>
<dbReference type="PRINTS" id="PR00080">
    <property type="entry name" value="SDRFAMILY"/>
</dbReference>
<evidence type="ECO:0000313" key="2">
    <source>
        <dbReference type="EMBL" id="MBN8235900.1"/>
    </source>
</evidence>
<evidence type="ECO:0000256" key="1">
    <source>
        <dbReference type="ARBA" id="ARBA00006484"/>
    </source>
</evidence>
<dbReference type="InterPro" id="IPR002347">
    <property type="entry name" value="SDR_fam"/>
</dbReference>
<comment type="similarity">
    <text evidence="1">Belongs to the short-chain dehydrogenases/reductases (SDR) family.</text>
</comment>
<sequence>MNLEGGIIVLEGKSALITGSGQGIGLEIATEFAKAGAKVMLNDINQETLDKSVEELRSQGFTVEGVVANVAKEEDVKNAIEETVSKFGSIDILVNNAGIQHVAPVEDFPSEKFALILDIMLKGPFFGIKHAFPHMKKQGYGRVLNMASINGLIGFAGKAGYNSAKHGVIGLTKVTALEGADDGITVNAICPGYVDTPLVQNQLEDLANTRNIKKEKALEEVIYPLVPQKRLLQVQEVADYAIFLVSDKAKSITGQAAVIDGGYTVQ</sequence>
<accession>A0ABS3DX53</accession>
<protein>
    <submittedName>
        <fullName evidence="2">3-hydroxybutyrate dehydrogenase</fullName>
    </submittedName>
</protein>
<dbReference type="InterPro" id="IPR050259">
    <property type="entry name" value="SDR"/>
</dbReference>
<dbReference type="InterPro" id="IPR036291">
    <property type="entry name" value="NAD(P)-bd_dom_sf"/>
</dbReference>
<dbReference type="EMBL" id="JAEKJY010000003">
    <property type="protein sequence ID" value="MBN8235900.1"/>
    <property type="molecule type" value="Genomic_DNA"/>
</dbReference>
<dbReference type="InterPro" id="IPR011294">
    <property type="entry name" value="3-OHbutyrate_DH"/>
</dbReference>
<keyword evidence="3" id="KW-1185">Reference proteome</keyword>
<dbReference type="PRINTS" id="PR00081">
    <property type="entry name" value="GDHRDH"/>
</dbReference>